<evidence type="ECO:0000313" key="3">
    <source>
        <dbReference type="Proteomes" id="UP000554235"/>
    </source>
</evidence>
<keyword evidence="3" id="KW-1185">Reference proteome</keyword>
<keyword evidence="2" id="KW-0547">Nucleotide-binding</keyword>
<dbReference type="AlphaFoldDB" id="A0A8H4PDH9"/>
<keyword evidence="2" id="KW-0347">Helicase</keyword>
<proteinExistence type="predicted"/>
<protein>
    <submittedName>
        <fullName evidence="2">ATP-dependent DNA helicase PIF1</fullName>
    </submittedName>
</protein>
<feature type="compositionally biased region" description="Low complexity" evidence="1">
    <location>
        <begin position="276"/>
        <end position="302"/>
    </location>
</feature>
<feature type="compositionally biased region" description="Polar residues" evidence="1">
    <location>
        <begin position="368"/>
        <end position="385"/>
    </location>
</feature>
<reference evidence="2 3" key="1">
    <citation type="submission" date="2020-01" db="EMBL/GenBank/DDBJ databases">
        <title>Identification and distribution of gene clusters putatively required for synthesis of sphingolipid metabolism inhibitors in phylogenetically diverse species of the filamentous fungus Fusarium.</title>
        <authorList>
            <person name="Kim H.-S."/>
            <person name="Busman M."/>
            <person name="Brown D.W."/>
            <person name="Divon H."/>
            <person name="Uhlig S."/>
            <person name="Proctor R.H."/>
        </authorList>
    </citation>
    <scope>NUCLEOTIDE SEQUENCE [LARGE SCALE GENOMIC DNA]</scope>
    <source>
        <strain evidence="2 3">NRRL 20459</strain>
    </source>
</reference>
<feature type="compositionally biased region" description="Polar residues" evidence="1">
    <location>
        <begin position="263"/>
        <end position="274"/>
    </location>
</feature>
<evidence type="ECO:0000256" key="1">
    <source>
        <dbReference type="SAM" id="MobiDB-lite"/>
    </source>
</evidence>
<comment type="caution">
    <text evidence="2">The sequence shown here is derived from an EMBL/GenBank/DDBJ whole genome shotgun (WGS) entry which is preliminary data.</text>
</comment>
<dbReference type="OrthoDB" id="4786928at2759"/>
<feature type="region of interest" description="Disordered" evidence="1">
    <location>
        <begin position="103"/>
        <end position="191"/>
    </location>
</feature>
<accession>A0A8H4PDH9</accession>
<feature type="compositionally biased region" description="Low complexity" evidence="1">
    <location>
        <begin position="105"/>
        <end position="116"/>
    </location>
</feature>
<dbReference type="EMBL" id="JAADYS010000605">
    <property type="protein sequence ID" value="KAF4468510.1"/>
    <property type="molecule type" value="Genomic_DNA"/>
</dbReference>
<name>A0A8H4PDH9_9HYPO</name>
<organism evidence="2 3">
    <name type="scientific">Fusarium albosuccineum</name>
    <dbReference type="NCBI Taxonomy" id="1237068"/>
    <lineage>
        <taxon>Eukaryota</taxon>
        <taxon>Fungi</taxon>
        <taxon>Dikarya</taxon>
        <taxon>Ascomycota</taxon>
        <taxon>Pezizomycotina</taxon>
        <taxon>Sordariomycetes</taxon>
        <taxon>Hypocreomycetidae</taxon>
        <taxon>Hypocreales</taxon>
        <taxon>Nectriaceae</taxon>
        <taxon>Fusarium</taxon>
        <taxon>Fusarium decemcellulare species complex</taxon>
    </lineage>
</organism>
<feature type="region of interest" description="Disordered" evidence="1">
    <location>
        <begin position="210"/>
        <end position="304"/>
    </location>
</feature>
<feature type="region of interest" description="Disordered" evidence="1">
    <location>
        <begin position="365"/>
        <end position="411"/>
    </location>
</feature>
<dbReference type="GO" id="GO:0004386">
    <property type="term" value="F:helicase activity"/>
    <property type="evidence" value="ECO:0007669"/>
    <property type="project" value="UniProtKB-KW"/>
</dbReference>
<gene>
    <name evidence="2" type="ORF">FALBO_4628</name>
</gene>
<dbReference type="Proteomes" id="UP000554235">
    <property type="component" value="Unassembled WGS sequence"/>
</dbReference>
<keyword evidence="2" id="KW-0378">Hydrolase</keyword>
<sequence>MSATEFQTEEQESDPDGYDEAVIDPALREAFFGSIDFVGSVDQHLKSQHGFSEAQLAPHRYPTCNRCKESKSLTHCVNLKDRNELNTRRLACRDLQNAPSRAWTRFRSMSRSTSASPAPPAPSKRNVSAVQSPEHPARRGVQPTSPEPGMSRLLLLPQPAQTEPPALAGPPLRRRVASAPSSKMPKMHPQDTTCRRLLRNFMQRTASGIEFFRRDQRSQDTPDEAQARAEQTAISREHRSRRRAGEEPSPTPPLVQILEQHNHPVQSQPQSPAHFQSLSLSLSHSQPQSPAQSPALSRSQSQGTLGTAILSPIEAGDDDDDDFVCELCVNQRPNQARIHASTRREFLLTDGGQTIYYRACSRADGTDDVQSPVASSLPDSDTDVSSPGPIDNRRRRQGAAPPSSLSQSEAASEDILPDPAFNDQLNQPCLTVRDRKLIANWQEAMGTHVMQYCPQCKIKWFNLNM</sequence>
<feature type="compositionally biased region" description="Basic and acidic residues" evidence="1">
    <location>
        <begin position="211"/>
        <end position="220"/>
    </location>
</feature>
<evidence type="ECO:0000313" key="2">
    <source>
        <dbReference type="EMBL" id="KAF4468510.1"/>
    </source>
</evidence>
<keyword evidence="2" id="KW-0067">ATP-binding</keyword>